<dbReference type="Proteomes" id="UP000026913">
    <property type="component" value="Plasmid unnamed"/>
</dbReference>
<feature type="region of interest" description="Disordered" evidence="2">
    <location>
        <begin position="1"/>
        <end position="41"/>
    </location>
</feature>
<reference evidence="4 5" key="1">
    <citation type="journal article" date="2012" name="J. Bacteriol.">
        <title>Genome sequence of cold-adapted Pseudomonas mandelii strain JR-1.</title>
        <authorList>
            <person name="Jang S.H."/>
            <person name="Kim J."/>
            <person name="Kim J."/>
            <person name="Hong S."/>
            <person name="Lee C."/>
        </authorList>
    </citation>
    <scope>NUCLEOTIDE SEQUENCE [LARGE SCALE GENOMIC DNA]</scope>
    <source>
        <strain evidence="4 5">JR-1</strain>
        <plasmid evidence="5">Plasmid</plasmid>
    </source>
</reference>
<evidence type="ECO:0000313" key="5">
    <source>
        <dbReference type="Proteomes" id="UP000026913"/>
    </source>
</evidence>
<dbReference type="NCBIfam" id="TIGR00180">
    <property type="entry name" value="parB_part"/>
    <property type="match status" value="1"/>
</dbReference>
<evidence type="ECO:0000313" key="4">
    <source>
        <dbReference type="EMBL" id="AHZ73608.1"/>
    </source>
</evidence>
<protein>
    <recommendedName>
        <fullName evidence="3">ParB-like N-terminal domain-containing protein</fullName>
    </recommendedName>
</protein>
<dbReference type="InterPro" id="IPR004437">
    <property type="entry name" value="ParB/RepB/Spo0J"/>
</dbReference>
<dbReference type="InterPro" id="IPR036086">
    <property type="entry name" value="ParB/Sulfiredoxin_sf"/>
</dbReference>
<feature type="compositionally biased region" description="Low complexity" evidence="2">
    <location>
        <begin position="15"/>
        <end position="35"/>
    </location>
</feature>
<dbReference type="RefSeq" id="WP_081854029.1">
    <property type="nucleotide sequence ID" value="NZ_CP005961.1"/>
</dbReference>
<dbReference type="GO" id="GO:0005694">
    <property type="term" value="C:chromosome"/>
    <property type="evidence" value="ECO:0007669"/>
    <property type="project" value="TreeGrafter"/>
</dbReference>
<dbReference type="InterPro" id="IPR003115">
    <property type="entry name" value="ParB_N"/>
</dbReference>
<dbReference type="AlphaFoldDB" id="A0A024EMK3"/>
<evidence type="ECO:0000256" key="2">
    <source>
        <dbReference type="SAM" id="MobiDB-lite"/>
    </source>
</evidence>
<sequence length="335" mass="36997">MSQTQKNPTSKTDAKPSAKPAAKPASKTTAKTETPAPRRRQGLGASLAGSLVAGMQEHQAAIDEAGDSQTMVWTARPIDLTSIDPNPYQPRIRFIGIEELAQLIDEQGLQQPITVRPYGNRYQIVSGERRVRAHRHLGKTVILAHVKNITEEEMSALALAENLGREDLTDFELARSLLKHKSKFGSSVGTHAEFGLTKTVYYRLMAFENLPEAVNTLLEKKPELISGLTAENTVKVIKKRVEEGIEPDQVHKALISIVQKAITSNTPLKNLASTLEAKFNQSGLKITPQAIESNGVTMGQVKTTKTHFELKLKRTSFTEEQLKQIEEFVKNLKTA</sequence>
<dbReference type="Pfam" id="PF02195">
    <property type="entry name" value="ParB_N"/>
    <property type="match status" value="1"/>
</dbReference>
<gene>
    <name evidence="4" type="ORF">OU5_P0356</name>
</gene>
<dbReference type="Gene3D" id="1.10.10.2830">
    <property type="match status" value="1"/>
</dbReference>
<dbReference type="GO" id="GO:0003677">
    <property type="term" value="F:DNA binding"/>
    <property type="evidence" value="ECO:0007669"/>
    <property type="project" value="InterPro"/>
</dbReference>
<organism evidence="4 5">
    <name type="scientific">Pseudomonas mandelii JR-1</name>
    <dbReference type="NCBI Taxonomy" id="1147786"/>
    <lineage>
        <taxon>Bacteria</taxon>
        <taxon>Pseudomonadati</taxon>
        <taxon>Pseudomonadota</taxon>
        <taxon>Gammaproteobacteria</taxon>
        <taxon>Pseudomonadales</taxon>
        <taxon>Pseudomonadaceae</taxon>
        <taxon>Pseudomonas</taxon>
    </lineage>
</organism>
<dbReference type="EMBL" id="CP005961">
    <property type="protein sequence ID" value="AHZ73608.1"/>
    <property type="molecule type" value="Genomic_DNA"/>
</dbReference>
<dbReference type="SUPFAM" id="SSF110849">
    <property type="entry name" value="ParB/Sulfiredoxin"/>
    <property type="match status" value="1"/>
</dbReference>
<dbReference type="HOGENOM" id="CLU_023853_3_1_6"/>
<dbReference type="PANTHER" id="PTHR33375:SF1">
    <property type="entry name" value="CHROMOSOME-PARTITIONING PROTEIN PARB-RELATED"/>
    <property type="match status" value="1"/>
</dbReference>
<name>A0A024EMK3_9PSED</name>
<comment type="similarity">
    <text evidence="1">Belongs to the ParB family.</text>
</comment>
<geneLocation type="plasmid" evidence="5"/>
<feature type="domain" description="ParB-like N-terminal" evidence="3">
    <location>
        <begin position="76"/>
        <end position="163"/>
    </location>
</feature>
<dbReference type="SMART" id="SM00470">
    <property type="entry name" value="ParB"/>
    <property type="match status" value="1"/>
</dbReference>
<dbReference type="InterPro" id="IPR050336">
    <property type="entry name" value="Chromosome_partition/occlusion"/>
</dbReference>
<evidence type="ECO:0000256" key="1">
    <source>
        <dbReference type="ARBA" id="ARBA00006295"/>
    </source>
</evidence>
<dbReference type="PANTHER" id="PTHR33375">
    <property type="entry name" value="CHROMOSOME-PARTITIONING PROTEIN PARB-RELATED"/>
    <property type="match status" value="1"/>
</dbReference>
<dbReference type="CDD" id="cd16393">
    <property type="entry name" value="SPO0J_N"/>
    <property type="match status" value="1"/>
</dbReference>
<dbReference type="Gene3D" id="3.90.1530.30">
    <property type="match status" value="1"/>
</dbReference>
<dbReference type="OrthoDB" id="8702972at2"/>
<dbReference type="KEGG" id="pman:OU5_P0356"/>
<evidence type="ECO:0000259" key="3">
    <source>
        <dbReference type="SMART" id="SM00470"/>
    </source>
</evidence>
<accession>A0A024EMK3</accession>
<keyword evidence="4" id="KW-0614">Plasmid</keyword>
<proteinExistence type="inferred from homology"/>
<dbReference type="GO" id="GO:0007059">
    <property type="term" value="P:chromosome segregation"/>
    <property type="evidence" value="ECO:0007669"/>
    <property type="project" value="TreeGrafter"/>
</dbReference>
<dbReference type="SUPFAM" id="SSF109709">
    <property type="entry name" value="KorB DNA-binding domain-like"/>
    <property type="match status" value="1"/>
</dbReference>